<feature type="compositionally biased region" description="Acidic residues" evidence="1">
    <location>
        <begin position="432"/>
        <end position="442"/>
    </location>
</feature>
<evidence type="ECO:0000313" key="2">
    <source>
        <dbReference type="EMBL" id="KIZ00716.1"/>
    </source>
</evidence>
<dbReference type="EMBL" id="KK101483">
    <property type="protein sequence ID" value="KIZ00716.1"/>
    <property type="molecule type" value="Genomic_DNA"/>
</dbReference>
<organism evidence="2 3">
    <name type="scientific">Monoraphidium neglectum</name>
    <dbReference type="NCBI Taxonomy" id="145388"/>
    <lineage>
        <taxon>Eukaryota</taxon>
        <taxon>Viridiplantae</taxon>
        <taxon>Chlorophyta</taxon>
        <taxon>core chlorophytes</taxon>
        <taxon>Chlorophyceae</taxon>
        <taxon>CS clade</taxon>
        <taxon>Sphaeropleales</taxon>
        <taxon>Selenastraceae</taxon>
        <taxon>Monoraphidium</taxon>
    </lineage>
</organism>
<sequence>MAALVSARSRPRPSGGGSGAGGSGPPPLADPAGGAPSTSAASRSADVARVALALSRRGYTVIVRRVLHSKTYWTKSFDNAFIVALDTSSEMGVEYIVDPHFRDLFRTAAMSPQYSAVWEALPPVFVGMPCQMQPVVQLLCEEVETAFLEAGRPCPPWRGWAATINRWMSDQFVDIQVPPQGAPEAEVASFVARCSSPAGGAAPAPESSPASSAAPASAAGLSAAYGRGPGSASGVDGAAALRSSGGGGGRVVQGLAASRPSDGVASSFASSCGVAARRQVQQPLRAQVGFDALPPLGQALLPIAAQAPPRLGAGGTVLPAQRAAAAQGCAAAPSETQQDSVSTGAAAAAAAAALRRFAGGGPSYPCEPKAAHEQSRCASGADAAIGGSSDDDDASIVYASGSAGGSSSPLRLDGASPGPGSPGAASGVSTLFDEDDEDDEEAGGVVPRRPGASASWAEGRRAAAWGSGGCGPAAGAVAAPRGRAPGQSAPPRQGLLAAHLQQAQANRALLFGMHAPVPRCL</sequence>
<keyword evidence="3" id="KW-1185">Reference proteome</keyword>
<feature type="region of interest" description="Disordered" evidence="1">
    <location>
        <begin position="1"/>
        <end position="40"/>
    </location>
</feature>
<accession>A0A0D2N3S0</accession>
<evidence type="ECO:0000313" key="3">
    <source>
        <dbReference type="Proteomes" id="UP000054498"/>
    </source>
</evidence>
<dbReference type="KEGG" id="mng:MNEG_7246"/>
<dbReference type="InterPro" id="IPR006502">
    <property type="entry name" value="PDDEXK-like"/>
</dbReference>
<feature type="region of interest" description="Disordered" evidence="1">
    <location>
        <begin position="471"/>
        <end position="491"/>
    </location>
</feature>
<feature type="region of interest" description="Disordered" evidence="1">
    <location>
        <begin position="396"/>
        <end position="455"/>
    </location>
</feature>
<proteinExistence type="predicted"/>
<dbReference type="RefSeq" id="XP_013899735.1">
    <property type="nucleotide sequence ID" value="XM_014044281.1"/>
</dbReference>
<dbReference type="Pfam" id="PF04720">
    <property type="entry name" value="PDDEXK_6"/>
    <property type="match status" value="1"/>
</dbReference>
<feature type="compositionally biased region" description="Low complexity" evidence="1">
    <location>
        <begin position="30"/>
        <end position="40"/>
    </location>
</feature>
<evidence type="ECO:0000256" key="1">
    <source>
        <dbReference type="SAM" id="MobiDB-lite"/>
    </source>
</evidence>
<dbReference type="Proteomes" id="UP000054498">
    <property type="component" value="Unassembled WGS sequence"/>
</dbReference>
<name>A0A0D2N3S0_9CHLO</name>
<feature type="compositionally biased region" description="Low complexity" evidence="1">
    <location>
        <begin position="473"/>
        <end position="486"/>
    </location>
</feature>
<dbReference type="GeneID" id="25740122"/>
<dbReference type="OrthoDB" id="691424at2759"/>
<feature type="compositionally biased region" description="Gly residues" evidence="1">
    <location>
        <begin position="14"/>
        <end position="23"/>
    </location>
</feature>
<protein>
    <submittedName>
        <fullName evidence="2">Uncharacterized protein</fullName>
    </submittedName>
</protein>
<gene>
    <name evidence="2" type="ORF">MNEG_7246</name>
</gene>
<dbReference type="STRING" id="145388.A0A0D2N3S0"/>
<reference evidence="2 3" key="1">
    <citation type="journal article" date="2013" name="BMC Genomics">
        <title>Reconstruction of the lipid metabolism for the microalga Monoraphidium neglectum from its genome sequence reveals characteristics suitable for biofuel production.</title>
        <authorList>
            <person name="Bogen C."/>
            <person name="Al-Dilaimi A."/>
            <person name="Albersmeier A."/>
            <person name="Wichmann J."/>
            <person name="Grundmann M."/>
            <person name="Rupp O."/>
            <person name="Lauersen K.J."/>
            <person name="Blifernez-Klassen O."/>
            <person name="Kalinowski J."/>
            <person name="Goesmann A."/>
            <person name="Mussgnug J.H."/>
            <person name="Kruse O."/>
        </authorList>
    </citation>
    <scope>NUCLEOTIDE SEQUENCE [LARGE SCALE GENOMIC DNA]</scope>
    <source>
        <strain evidence="2 3">SAG 48.87</strain>
    </source>
</reference>
<dbReference type="AlphaFoldDB" id="A0A0D2N3S0"/>
<feature type="compositionally biased region" description="Low complexity" evidence="1">
    <location>
        <begin position="396"/>
        <end position="427"/>
    </location>
</feature>